<proteinExistence type="predicted"/>
<evidence type="ECO:0000313" key="2">
    <source>
        <dbReference type="EMBL" id="CAL4127263.1"/>
    </source>
</evidence>
<evidence type="ECO:0000313" key="3">
    <source>
        <dbReference type="Proteomes" id="UP001497623"/>
    </source>
</evidence>
<dbReference type="Pfam" id="PF00668">
    <property type="entry name" value="Condensation"/>
    <property type="match status" value="1"/>
</dbReference>
<reference evidence="2 3" key="1">
    <citation type="submission" date="2024-05" db="EMBL/GenBank/DDBJ databases">
        <authorList>
            <person name="Wallberg A."/>
        </authorList>
    </citation>
    <scope>NUCLEOTIDE SEQUENCE [LARGE SCALE GENOMIC DNA]</scope>
</reference>
<name>A0AAV2RLF9_MEGNR</name>
<keyword evidence="3" id="KW-1185">Reference proteome</keyword>
<protein>
    <recommendedName>
        <fullName evidence="1">Condensation domain-containing protein</fullName>
    </recommendedName>
</protein>
<sequence length="464" mass="52972">MSATENGGEWVRPATDSEFFADIMNQNRFMVSSYCLTLNAKAPLQQGHILQALGHLYRQVPTLRLCLQQRDGGPFWWREMQNMNIDFQVLEKPDVQSEHIKMATHHYNSSCGPLWCVRLLPTSNSVQCPIEEVSKDFPFQYYLIFGFHHGITDGTSNMMIVGQFIKLINSVINGDVINDETQLGHHDDGSQTIKQKEQKNKEFNENPEYKEKKVREFESLKKLPFLLRAYPPEEGVTPCTLTITYDLDKDSTNRFLTRCKAEGVSVHSGFCAMANAAIVEIVEGKGIKEDVYDLTLMHTVNMRRYWTGESSKALGMHLGTLMQRTLTPNKLTHDLWSYARSIHKDIHSNLVSGQVFEDNALLMNDAQKNKGGKPFENIPTPWMEYSTSNMGNLDKSIPGEMPHVQMTHIMRTTSNHKFGSTVSHMMQSFRGRFLYGCDYCPNQVSTQTATCFVNKIFEILKKNI</sequence>
<dbReference type="AlphaFoldDB" id="A0AAV2RLF9"/>
<dbReference type="PANTHER" id="PTHR28037:SF1">
    <property type="entry name" value="ALCOHOL O-ACETYLTRANSFERASE 1-RELATED"/>
    <property type="match status" value="1"/>
</dbReference>
<dbReference type="Proteomes" id="UP001497623">
    <property type="component" value="Unassembled WGS sequence"/>
</dbReference>
<dbReference type="PANTHER" id="PTHR28037">
    <property type="entry name" value="ALCOHOL O-ACETYLTRANSFERASE 1-RELATED"/>
    <property type="match status" value="1"/>
</dbReference>
<organism evidence="2 3">
    <name type="scientific">Meganyctiphanes norvegica</name>
    <name type="common">Northern krill</name>
    <name type="synonym">Thysanopoda norvegica</name>
    <dbReference type="NCBI Taxonomy" id="48144"/>
    <lineage>
        <taxon>Eukaryota</taxon>
        <taxon>Metazoa</taxon>
        <taxon>Ecdysozoa</taxon>
        <taxon>Arthropoda</taxon>
        <taxon>Crustacea</taxon>
        <taxon>Multicrustacea</taxon>
        <taxon>Malacostraca</taxon>
        <taxon>Eumalacostraca</taxon>
        <taxon>Eucarida</taxon>
        <taxon>Euphausiacea</taxon>
        <taxon>Euphausiidae</taxon>
        <taxon>Meganyctiphanes</taxon>
    </lineage>
</organism>
<dbReference type="InterPro" id="IPR001242">
    <property type="entry name" value="Condensation_dom"/>
</dbReference>
<comment type="caution">
    <text evidence="2">The sequence shown here is derived from an EMBL/GenBank/DDBJ whole genome shotgun (WGS) entry which is preliminary data.</text>
</comment>
<dbReference type="Gene3D" id="3.30.559.30">
    <property type="entry name" value="Nonribosomal peptide synthetase, condensation domain"/>
    <property type="match status" value="1"/>
</dbReference>
<evidence type="ECO:0000259" key="1">
    <source>
        <dbReference type="Pfam" id="PF00668"/>
    </source>
</evidence>
<feature type="domain" description="Condensation" evidence="1">
    <location>
        <begin position="37"/>
        <end position="285"/>
    </location>
</feature>
<accession>A0AAV2RLF9</accession>
<dbReference type="GO" id="GO:0003824">
    <property type="term" value="F:catalytic activity"/>
    <property type="evidence" value="ECO:0007669"/>
    <property type="project" value="InterPro"/>
</dbReference>
<dbReference type="InterPro" id="IPR052058">
    <property type="entry name" value="Alcohol_O-acetyltransferase"/>
</dbReference>
<dbReference type="Gene3D" id="3.30.559.10">
    <property type="entry name" value="Chloramphenicol acetyltransferase-like domain"/>
    <property type="match status" value="1"/>
</dbReference>
<dbReference type="SUPFAM" id="SSF52777">
    <property type="entry name" value="CoA-dependent acyltransferases"/>
    <property type="match status" value="2"/>
</dbReference>
<gene>
    <name evidence="2" type="ORF">MNOR_LOCUS25831</name>
</gene>
<dbReference type="InterPro" id="IPR023213">
    <property type="entry name" value="CAT-like_dom_sf"/>
</dbReference>
<dbReference type="EMBL" id="CAXKWB010025054">
    <property type="protein sequence ID" value="CAL4127263.1"/>
    <property type="molecule type" value="Genomic_DNA"/>
</dbReference>